<sequence>MGVTDGQWWGLWWPWLVVWAVTAASLAVLARYALLRLGLGRRRRRGARTGYGMCLFLHDNRVMDLYQTGGFSAALEQEVADRTNVTSGVHVLGRLGFGGGRAARDVTRERVTAYIQQSTPITVIRLLMDTMRNEDVVVDVDLTTGVLTPNRDLRDALGDPAEGVPLTAVMSSFVSVTGLFSAHRREDGAIELRAPYGGDGSTARVRVYCEAEGLREGFRGEEYFSGEFRARCLGKVWTWDRTRGELTLEPVAIFR</sequence>
<gene>
    <name evidence="2" type="ORF">ACFQZ6_10780</name>
</gene>
<dbReference type="EMBL" id="JBHTEB010000001">
    <property type="protein sequence ID" value="MFD0314704.1"/>
    <property type="molecule type" value="Genomic_DNA"/>
</dbReference>
<keyword evidence="1" id="KW-1133">Transmembrane helix</keyword>
<dbReference type="RefSeq" id="WP_381607057.1">
    <property type="nucleotide sequence ID" value="NZ_JBHTEB010000001.1"/>
</dbReference>
<feature type="transmembrane region" description="Helical" evidence="1">
    <location>
        <begin position="12"/>
        <end position="35"/>
    </location>
</feature>
<organism evidence="2 3">
    <name type="scientific">Streptomyces flavalbus</name>
    <dbReference type="NCBI Taxonomy" id="2665155"/>
    <lineage>
        <taxon>Bacteria</taxon>
        <taxon>Bacillati</taxon>
        <taxon>Actinomycetota</taxon>
        <taxon>Actinomycetes</taxon>
        <taxon>Kitasatosporales</taxon>
        <taxon>Streptomycetaceae</taxon>
        <taxon>Streptomyces</taxon>
    </lineage>
</organism>
<accession>A0ABW2W7K7</accession>
<protein>
    <submittedName>
        <fullName evidence="2">Uncharacterized protein</fullName>
    </submittedName>
</protein>
<evidence type="ECO:0000313" key="3">
    <source>
        <dbReference type="Proteomes" id="UP001597023"/>
    </source>
</evidence>
<keyword evidence="1" id="KW-0472">Membrane</keyword>
<evidence type="ECO:0000256" key="1">
    <source>
        <dbReference type="SAM" id="Phobius"/>
    </source>
</evidence>
<comment type="caution">
    <text evidence="2">The sequence shown here is derived from an EMBL/GenBank/DDBJ whole genome shotgun (WGS) entry which is preliminary data.</text>
</comment>
<dbReference type="Proteomes" id="UP001597023">
    <property type="component" value="Unassembled WGS sequence"/>
</dbReference>
<proteinExistence type="predicted"/>
<keyword evidence="1" id="KW-0812">Transmembrane</keyword>
<evidence type="ECO:0000313" key="2">
    <source>
        <dbReference type="EMBL" id="MFD0314704.1"/>
    </source>
</evidence>
<reference evidence="3" key="1">
    <citation type="journal article" date="2019" name="Int. J. Syst. Evol. Microbiol.">
        <title>The Global Catalogue of Microorganisms (GCM) 10K type strain sequencing project: providing services to taxonomists for standard genome sequencing and annotation.</title>
        <authorList>
            <consortium name="The Broad Institute Genomics Platform"/>
            <consortium name="The Broad Institute Genome Sequencing Center for Infectious Disease"/>
            <person name="Wu L."/>
            <person name="Ma J."/>
        </authorList>
    </citation>
    <scope>NUCLEOTIDE SEQUENCE [LARGE SCALE GENOMIC DNA]</scope>
    <source>
        <strain evidence="3">CGMCC 4.7400</strain>
    </source>
</reference>
<keyword evidence="3" id="KW-1185">Reference proteome</keyword>
<name>A0ABW2W7K7_9ACTN</name>